<dbReference type="SUPFAM" id="SSF56801">
    <property type="entry name" value="Acetyl-CoA synthetase-like"/>
    <property type="match status" value="1"/>
</dbReference>
<keyword evidence="8" id="KW-1185">Reference proteome</keyword>
<keyword evidence="2" id="KW-0436">Ligase</keyword>
<reference evidence="8" key="1">
    <citation type="submission" date="2017-01" db="EMBL/GenBank/DDBJ databases">
        <authorList>
            <person name="Varghese N."/>
            <person name="Submissions S."/>
        </authorList>
    </citation>
    <scope>NUCLEOTIDE SEQUENCE [LARGE SCALE GENOMIC DNA]</scope>
    <source>
        <strain evidence="8">type strain: HArc-</strain>
    </source>
</reference>
<dbReference type="EMBL" id="FTNR01000012">
    <property type="protein sequence ID" value="SIS12122.1"/>
    <property type="molecule type" value="Genomic_DNA"/>
</dbReference>
<evidence type="ECO:0000256" key="4">
    <source>
        <dbReference type="ARBA" id="ARBA00022840"/>
    </source>
</evidence>
<dbReference type="InterPro" id="IPR020845">
    <property type="entry name" value="AMP-binding_CS"/>
</dbReference>
<feature type="domain" description="AMP-dependent synthetase/ligase" evidence="5">
    <location>
        <begin position="50"/>
        <end position="418"/>
    </location>
</feature>
<dbReference type="AlphaFoldDB" id="A0A1N7GHV5"/>
<feature type="domain" description="AMP-binding enzyme C-terminal" evidence="6">
    <location>
        <begin position="478"/>
        <end position="562"/>
    </location>
</feature>
<dbReference type="Proteomes" id="UP000185936">
    <property type="component" value="Unassembled WGS sequence"/>
</dbReference>
<evidence type="ECO:0000256" key="2">
    <source>
        <dbReference type="ARBA" id="ARBA00022598"/>
    </source>
</evidence>
<protein>
    <submittedName>
        <fullName evidence="7">Acetyl-CoA synthetase</fullName>
    </submittedName>
</protein>
<evidence type="ECO:0000313" key="7">
    <source>
        <dbReference type="EMBL" id="SIS12122.1"/>
    </source>
</evidence>
<dbReference type="GO" id="GO:0006633">
    <property type="term" value="P:fatty acid biosynthetic process"/>
    <property type="evidence" value="ECO:0007669"/>
    <property type="project" value="TreeGrafter"/>
</dbReference>
<gene>
    <name evidence="7" type="ORF">SAMN05421752_11280</name>
</gene>
<dbReference type="GO" id="GO:0016405">
    <property type="term" value="F:CoA-ligase activity"/>
    <property type="evidence" value="ECO:0007669"/>
    <property type="project" value="UniProtKB-ARBA"/>
</dbReference>
<evidence type="ECO:0000256" key="3">
    <source>
        <dbReference type="ARBA" id="ARBA00022741"/>
    </source>
</evidence>
<dbReference type="Pfam" id="PF00501">
    <property type="entry name" value="AMP-binding"/>
    <property type="match status" value="1"/>
</dbReference>
<dbReference type="Gene3D" id="3.30.300.30">
    <property type="match status" value="1"/>
</dbReference>
<proteinExistence type="inferred from homology"/>
<evidence type="ECO:0000259" key="6">
    <source>
        <dbReference type="Pfam" id="PF13193"/>
    </source>
</evidence>
<evidence type="ECO:0000313" key="8">
    <source>
        <dbReference type="Proteomes" id="UP000185936"/>
    </source>
</evidence>
<name>A0A1N7GHV5_9EURY</name>
<dbReference type="InterPro" id="IPR045851">
    <property type="entry name" value="AMP-bd_C_sf"/>
</dbReference>
<evidence type="ECO:0000259" key="5">
    <source>
        <dbReference type="Pfam" id="PF00501"/>
    </source>
</evidence>
<dbReference type="GO" id="GO:0005524">
    <property type="term" value="F:ATP binding"/>
    <property type="evidence" value="ECO:0007669"/>
    <property type="project" value="UniProtKB-KW"/>
</dbReference>
<dbReference type="GO" id="GO:0015645">
    <property type="term" value="F:fatty acid ligase activity"/>
    <property type="evidence" value="ECO:0007669"/>
    <property type="project" value="TreeGrafter"/>
</dbReference>
<dbReference type="GO" id="GO:0006637">
    <property type="term" value="P:acyl-CoA metabolic process"/>
    <property type="evidence" value="ECO:0007669"/>
    <property type="project" value="TreeGrafter"/>
</dbReference>
<sequence length="575" mass="63885">MTETPHLEAYHFDEAEWDDYDHLREAFEWEVPERFNMAAYVCDRWGDHGRRADDVALYAEREDGEREEYSFREFQAITDQFANALADAGIERGDRIGVNAPQRPETVFAHVAAWKLGAVSVPLSTLFGPDALAYRLDDSDARACLVDASNVEALREAATEVPSLEQLLTVGDVDADDTGPSAVDEVDFWDAIEGRSSEFATVDTDAEDDAIIIYTSGTTGEPKGVRHAHRMLLGHLPLFLTTFCNLERGADDVYWTPAEWAWIASLFDVVIPGLYYGKPVVAYDGGPFDPETAFEIIERYEVTNFFAPPTALRMLMQVDDPRARYDIDSVRVIPSGGESLGQSIVDWAEETFDGAAVHEGYGQTEANLLVGDCTALAEFREGKMGLAAPGHDVRIVDPETAEATVEPGEVGEIAVRYEGNPVCFKAYLNKPERTARKVRNGWLLTEDLGTVDEDGYFRFKSRKDDVIISAGYRIGPEEIEESLAGHDTVADAAVIGVPDDERGEVPKAYVVTAEGTDLERDTDAEDDLETTLQTHVRERLAQYEYPRAIEFVDDLPKTATGKIRRADLRDREGLE</sequence>
<dbReference type="RefSeq" id="WP_076610103.1">
    <property type="nucleotide sequence ID" value="NZ_FTNR01000012.1"/>
</dbReference>
<dbReference type="PANTHER" id="PTHR43605:SF10">
    <property type="entry name" value="ACYL-COA SYNTHETASE MEDIUM CHAIN FAMILY MEMBER 3"/>
    <property type="match status" value="1"/>
</dbReference>
<organism evidence="7 8">
    <name type="scientific">Natronorubrum thiooxidans</name>
    <dbReference type="NCBI Taxonomy" id="308853"/>
    <lineage>
        <taxon>Archaea</taxon>
        <taxon>Methanobacteriati</taxon>
        <taxon>Methanobacteriota</taxon>
        <taxon>Stenosarchaea group</taxon>
        <taxon>Halobacteria</taxon>
        <taxon>Halobacteriales</taxon>
        <taxon>Natrialbaceae</taxon>
        <taxon>Natronorubrum</taxon>
    </lineage>
</organism>
<dbReference type="PROSITE" id="PS00455">
    <property type="entry name" value="AMP_BINDING"/>
    <property type="match status" value="1"/>
</dbReference>
<dbReference type="GO" id="GO:0004321">
    <property type="term" value="F:fatty-acyl-CoA synthase activity"/>
    <property type="evidence" value="ECO:0007669"/>
    <property type="project" value="TreeGrafter"/>
</dbReference>
<dbReference type="InterPro" id="IPR025110">
    <property type="entry name" value="AMP-bd_C"/>
</dbReference>
<dbReference type="OrthoDB" id="193284at2157"/>
<comment type="similarity">
    <text evidence="1">Belongs to the ATP-dependent AMP-binding enzyme family.</text>
</comment>
<dbReference type="PANTHER" id="PTHR43605">
    <property type="entry name" value="ACYL-COENZYME A SYNTHETASE"/>
    <property type="match status" value="1"/>
</dbReference>
<dbReference type="InterPro" id="IPR000873">
    <property type="entry name" value="AMP-dep_synth/lig_dom"/>
</dbReference>
<dbReference type="InterPro" id="IPR042099">
    <property type="entry name" value="ANL_N_sf"/>
</dbReference>
<dbReference type="Gene3D" id="3.40.50.12780">
    <property type="entry name" value="N-terminal domain of ligase-like"/>
    <property type="match status" value="1"/>
</dbReference>
<evidence type="ECO:0000256" key="1">
    <source>
        <dbReference type="ARBA" id="ARBA00006432"/>
    </source>
</evidence>
<dbReference type="Pfam" id="PF13193">
    <property type="entry name" value="AMP-binding_C"/>
    <property type="match status" value="1"/>
</dbReference>
<accession>A0A1N7GHV5</accession>
<keyword evidence="4" id="KW-0067">ATP-binding</keyword>
<keyword evidence="3" id="KW-0547">Nucleotide-binding</keyword>
<dbReference type="InterPro" id="IPR051087">
    <property type="entry name" value="Mitochondrial_ACSM"/>
</dbReference>
<dbReference type="STRING" id="308853.SAMN05421752_11280"/>